<dbReference type="Gene3D" id="3.20.20.80">
    <property type="entry name" value="Glycosidases"/>
    <property type="match status" value="1"/>
</dbReference>
<feature type="region of interest" description="Disordered" evidence="5">
    <location>
        <begin position="1"/>
        <end position="22"/>
    </location>
</feature>
<accession>A0ABR2GYF6</accession>
<keyword evidence="2 4" id="KW-0119">Carbohydrate metabolism</keyword>
<organism evidence="6 7">
    <name type="scientific">Tritrichomonas musculus</name>
    <dbReference type="NCBI Taxonomy" id="1915356"/>
    <lineage>
        <taxon>Eukaryota</taxon>
        <taxon>Metamonada</taxon>
        <taxon>Parabasalia</taxon>
        <taxon>Tritrichomonadida</taxon>
        <taxon>Tritrichomonadidae</taxon>
        <taxon>Tritrichomonas</taxon>
    </lineage>
</organism>
<evidence type="ECO:0000313" key="7">
    <source>
        <dbReference type="Proteomes" id="UP001470230"/>
    </source>
</evidence>
<keyword evidence="4" id="KW-0378">Hydrolase</keyword>
<dbReference type="Pfam" id="PF01373">
    <property type="entry name" value="Glyco_hydro_14"/>
    <property type="match status" value="1"/>
</dbReference>
<dbReference type="PANTHER" id="PTHR31352:SF1">
    <property type="entry name" value="BETA-AMYLASE 3, CHLOROPLASTIC"/>
    <property type="match status" value="1"/>
</dbReference>
<dbReference type="EMBL" id="JAPFFF010000053">
    <property type="protein sequence ID" value="KAK8838988.1"/>
    <property type="molecule type" value="Genomic_DNA"/>
</dbReference>
<dbReference type="InterPro" id="IPR017853">
    <property type="entry name" value="GH"/>
</dbReference>
<dbReference type="PANTHER" id="PTHR31352">
    <property type="entry name" value="BETA-AMYLASE 1, CHLOROPLASTIC"/>
    <property type="match status" value="1"/>
</dbReference>
<sequence>MFEKDAKEAGHPEWNSPPNDIGNSYKEYPEGPTFWKSGYKSEYSKFFLNWYSEKLIEHGRNVLEIAREAFPTTRLSAKISGIHWQYLNNTRCAEATAGLYNTNGHEGYSEIAKMLKENDTDFCFTCLEMKGHDKESASDSESLVYEVFQSALKYGLNFEGENAIKRYDWDAYKQVLNWASKGLNEFTFLRMTGKLMDDHRTWKDFVKFTKMMHEGGYEEEDDDEEEEEEENYNELIILY</sequence>
<dbReference type="EC" id="3.2.1.2" evidence="4"/>
<reference evidence="6 7" key="1">
    <citation type="submission" date="2024-04" db="EMBL/GenBank/DDBJ databases">
        <title>Tritrichomonas musculus Genome.</title>
        <authorList>
            <person name="Alves-Ferreira E."/>
            <person name="Grigg M."/>
            <person name="Lorenzi H."/>
            <person name="Galac M."/>
        </authorList>
    </citation>
    <scope>NUCLEOTIDE SEQUENCE [LARGE SCALE GENOMIC DNA]</scope>
    <source>
        <strain evidence="6 7">EAF2021</strain>
    </source>
</reference>
<dbReference type="Proteomes" id="UP001470230">
    <property type="component" value="Unassembled WGS sequence"/>
</dbReference>
<keyword evidence="7" id="KW-1185">Reference proteome</keyword>
<dbReference type="PRINTS" id="PR00750">
    <property type="entry name" value="BETAAMYLASE"/>
</dbReference>
<evidence type="ECO:0000256" key="5">
    <source>
        <dbReference type="SAM" id="MobiDB-lite"/>
    </source>
</evidence>
<name>A0ABR2GYF6_9EUKA</name>
<comment type="similarity">
    <text evidence="1 4">Belongs to the glycosyl hydrolase 14 family.</text>
</comment>
<gene>
    <name evidence="6" type="ORF">M9Y10_032451</name>
</gene>
<keyword evidence="4" id="KW-0326">Glycosidase</keyword>
<evidence type="ECO:0000313" key="6">
    <source>
        <dbReference type="EMBL" id="KAK8838988.1"/>
    </source>
</evidence>
<evidence type="ECO:0000256" key="3">
    <source>
        <dbReference type="ARBA" id="ARBA00023326"/>
    </source>
</evidence>
<evidence type="ECO:0000256" key="4">
    <source>
        <dbReference type="RuleBase" id="RU000509"/>
    </source>
</evidence>
<evidence type="ECO:0000256" key="2">
    <source>
        <dbReference type="ARBA" id="ARBA00023277"/>
    </source>
</evidence>
<protein>
    <recommendedName>
        <fullName evidence="4">Beta-amylase</fullName>
        <ecNumber evidence="4">3.2.1.2</ecNumber>
    </recommendedName>
</protein>
<dbReference type="SUPFAM" id="SSF51445">
    <property type="entry name" value="(Trans)glycosidases"/>
    <property type="match status" value="1"/>
</dbReference>
<comment type="caution">
    <text evidence="6">The sequence shown here is derived from an EMBL/GenBank/DDBJ whole genome shotgun (WGS) entry which is preliminary data.</text>
</comment>
<proteinExistence type="inferred from homology"/>
<dbReference type="InterPro" id="IPR001554">
    <property type="entry name" value="Glyco_hydro_14"/>
</dbReference>
<feature type="compositionally biased region" description="Basic and acidic residues" evidence="5">
    <location>
        <begin position="1"/>
        <end position="11"/>
    </location>
</feature>
<evidence type="ECO:0000256" key="1">
    <source>
        <dbReference type="ARBA" id="ARBA00005652"/>
    </source>
</evidence>
<keyword evidence="3 4" id="KW-0624">Polysaccharide degradation</keyword>
<comment type="catalytic activity">
    <reaction evidence="4">
        <text>Hydrolysis of (1-&gt;4)-alpha-D-glucosidic linkages in polysaccharides so as to remove successive maltose units from the non-reducing ends of the chains.</text>
        <dbReference type="EC" id="3.2.1.2"/>
    </reaction>
</comment>